<evidence type="ECO:0000313" key="3">
    <source>
        <dbReference type="EMBL" id="MFD2610111.1"/>
    </source>
</evidence>
<feature type="region of interest" description="Disordered" evidence="1">
    <location>
        <begin position="165"/>
        <end position="185"/>
    </location>
</feature>
<organism evidence="3 4">
    <name type="scientific">Deinococcus taklimakanensis</name>
    <dbReference type="NCBI Taxonomy" id="536443"/>
    <lineage>
        <taxon>Bacteria</taxon>
        <taxon>Thermotogati</taxon>
        <taxon>Deinococcota</taxon>
        <taxon>Deinococci</taxon>
        <taxon>Deinococcales</taxon>
        <taxon>Deinococcaceae</taxon>
        <taxon>Deinococcus</taxon>
    </lineage>
</organism>
<keyword evidence="2" id="KW-0472">Membrane</keyword>
<dbReference type="RefSeq" id="WP_386846025.1">
    <property type="nucleotide sequence ID" value="NZ_JBHUMK010000052.1"/>
</dbReference>
<evidence type="ECO:0000256" key="1">
    <source>
        <dbReference type="SAM" id="MobiDB-lite"/>
    </source>
</evidence>
<keyword evidence="4" id="KW-1185">Reference proteome</keyword>
<feature type="transmembrane region" description="Helical" evidence="2">
    <location>
        <begin position="6"/>
        <end position="25"/>
    </location>
</feature>
<protein>
    <submittedName>
        <fullName evidence="3">Uncharacterized protein</fullName>
    </submittedName>
</protein>
<dbReference type="EMBL" id="JBHUMK010000052">
    <property type="protein sequence ID" value="MFD2610111.1"/>
    <property type="molecule type" value="Genomic_DNA"/>
</dbReference>
<dbReference type="Proteomes" id="UP001597475">
    <property type="component" value="Unassembled WGS sequence"/>
</dbReference>
<feature type="transmembrane region" description="Helical" evidence="2">
    <location>
        <begin position="46"/>
        <end position="66"/>
    </location>
</feature>
<feature type="transmembrane region" description="Helical" evidence="2">
    <location>
        <begin position="72"/>
        <end position="93"/>
    </location>
</feature>
<comment type="caution">
    <text evidence="3">The sequence shown here is derived from an EMBL/GenBank/DDBJ whole genome shotgun (WGS) entry which is preliminary data.</text>
</comment>
<name>A0ABW5P5D3_9DEIO</name>
<keyword evidence="2" id="KW-0812">Transmembrane</keyword>
<gene>
    <name evidence="3" type="ORF">ACFSR9_11780</name>
</gene>
<evidence type="ECO:0000313" key="4">
    <source>
        <dbReference type="Proteomes" id="UP001597475"/>
    </source>
</evidence>
<reference evidence="4" key="1">
    <citation type="journal article" date="2019" name="Int. J. Syst. Evol. Microbiol.">
        <title>The Global Catalogue of Microorganisms (GCM) 10K type strain sequencing project: providing services to taxonomists for standard genome sequencing and annotation.</title>
        <authorList>
            <consortium name="The Broad Institute Genomics Platform"/>
            <consortium name="The Broad Institute Genome Sequencing Center for Infectious Disease"/>
            <person name="Wu L."/>
            <person name="Ma J."/>
        </authorList>
    </citation>
    <scope>NUCLEOTIDE SEQUENCE [LARGE SCALE GENOMIC DNA]</scope>
    <source>
        <strain evidence="4">KCTC 33842</strain>
    </source>
</reference>
<proteinExistence type="predicted"/>
<evidence type="ECO:0000256" key="2">
    <source>
        <dbReference type="SAM" id="Phobius"/>
    </source>
</evidence>
<keyword evidence="2" id="KW-1133">Transmembrane helix</keyword>
<accession>A0ABW5P5D3</accession>
<sequence>MEGLDLGWLLGMSQNPVGLGLLIFGMVQTVKRQAEAHKPPILWNPWIWRGLAALIGVTCAALLHIWTGNAELGAQGWPGVFVFGLVAAVTAVAGRDGLKTVLEWSGNGTQVTRTTTQASTPDGATVATTTTTAPAGVIPAPAASTPDGPPPEAFEQAARPLGLLSAVPNGEPLHVTNPAYTLRED</sequence>